<reference evidence="3 4" key="1">
    <citation type="submission" date="2018-03" db="EMBL/GenBank/DDBJ databases">
        <title>Streptomyces dioscori sp. nov., a novel endophytic actinobacterium isolated from bulbil of Dioscorea bulbifera L.</title>
        <authorList>
            <person name="Zhikuan W."/>
        </authorList>
    </citation>
    <scope>NUCLEOTIDE SEQUENCE [LARGE SCALE GENOMIC DNA]</scope>
    <source>
        <strain evidence="3 4">A217</strain>
    </source>
</reference>
<dbReference type="Pfam" id="PF01661">
    <property type="entry name" value="Macro"/>
    <property type="match status" value="1"/>
</dbReference>
<evidence type="ECO:0000256" key="1">
    <source>
        <dbReference type="SAM" id="MobiDB-lite"/>
    </source>
</evidence>
<dbReference type="AlphaFoldDB" id="A0A2P8PW34"/>
<dbReference type="OrthoDB" id="5141210at2"/>
<sequence length="413" mass="43980">MNRDDESVGQADHHGRLVGELNEVRIKGLLRLRGLALPVLTGLAERRPGGRAVSAEDVEPTDIERVIHAVVTRLDGERLRAAALSTFGLAPDTRDLSAKQRRDLAAEVFGLTADHFRKNQEKHLLEEVAGALLAFDGSRSGASTGYQPDGDLRQGGGAALPDGGPDPGPPSVAPTLPDRSTASRLVHAGRHTATVPLGHRTVELTLHVGPIQFLCDIDVLVSPENIFFEMSKTFRPTVSGSLRWAGARKDAVGAILDDLIAGQLHAWLSRNGTPGLPVAPGTVAPTSAGELAGRGIRRIYHAAVATPLVGTDRYDTTPGAVSEAVRRVFQLARWERRSEKAALRSVALPLLGAGRGGLDPRISLEAILIALEHVLAADPDWAVHLVTHDAGTARLVLDALTDRRGHVCCHPAY</sequence>
<feature type="region of interest" description="Disordered" evidence="1">
    <location>
        <begin position="143"/>
        <end position="178"/>
    </location>
</feature>
<dbReference type="PROSITE" id="PS51154">
    <property type="entry name" value="MACRO"/>
    <property type="match status" value="1"/>
</dbReference>
<dbReference type="EMBL" id="PYBJ01000031">
    <property type="protein sequence ID" value="PSM38212.1"/>
    <property type="molecule type" value="Genomic_DNA"/>
</dbReference>
<dbReference type="RefSeq" id="WP_107021543.1">
    <property type="nucleotide sequence ID" value="NZ_KZ679057.1"/>
</dbReference>
<dbReference type="SUPFAM" id="SSF52949">
    <property type="entry name" value="Macro domain-like"/>
    <property type="match status" value="1"/>
</dbReference>
<dbReference type="Gene3D" id="3.40.220.10">
    <property type="entry name" value="Leucine Aminopeptidase, subunit E, domain 1"/>
    <property type="match status" value="1"/>
</dbReference>
<protein>
    <recommendedName>
        <fullName evidence="2">Macro domain-containing protein</fullName>
    </recommendedName>
</protein>
<dbReference type="InterPro" id="IPR043472">
    <property type="entry name" value="Macro_dom-like"/>
</dbReference>
<evidence type="ECO:0000313" key="4">
    <source>
        <dbReference type="Proteomes" id="UP000240429"/>
    </source>
</evidence>
<keyword evidence="4" id="KW-1185">Reference proteome</keyword>
<dbReference type="Proteomes" id="UP000240429">
    <property type="component" value="Unassembled WGS sequence"/>
</dbReference>
<feature type="domain" description="Macro" evidence="2">
    <location>
        <begin position="191"/>
        <end position="404"/>
    </location>
</feature>
<accession>A0A2P8PW34</accession>
<gene>
    <name evidence="3" type="ORF">C6Y14_38400</name>
</gene>
<organism evidence="3 4">
    <name type="scientific">Streptomyces dioscori</name>
    <dbReference type="NCBI Taxonomy" id="2109333"/>
    <lineage>
        <taxon>Bacteria</taxon>
        <taxon>Bacillati</taxon>
        <taxon>Actinomycetota</taxon>
        <taxon>Actinomycetes</taxon>
        <taxon>Kitasatosporales</taxon>
        <taxon>Streptomycetaceae</taxon>
        <taxon>Streptomyces</taxon>
        <taxon>Streptomyces aurantiacus group</taxon>
    </lineage>
</organism>
<evidence type="ECO:0000313" key="3">
    <source>
        <dbReference type="EMBL" id="PSM38212.1"/>
    </source>
</evidence>
<name>A0A2P8PW34_9ACTN</name>
<proteinExistence type="predicted"/>
<comment type="caution">
    <text evidence="3">The sequence shown here is derived from an EMBL/GenBank/DDBJ whole genome shotgun (WGS) entry which is preliminary data.</text>
</comment>
<dbReference type="InterPro" id="IPR002589">
    <property type="entry name" value="Macro_dom"/>
</dbReference>
<evidence type="ECO:0000259" key="2">
    <source>
        <dbReference type="PROSITE" id="PS51154"/>
    </source>
</evidence>